<reference evidence="3 4" key="1">
    <citation type="submission" date="2024-02" db="EMBL/GenBank/DDBJ databases">
        <title>Adaptive strategies in a cosmopolitan and abundant soil bacterium.</title>
        <authorList>
            <person name="Carini P."/>
        </authorList>
    </citation>
    <scope>NUCLEOTIDE SEQUENCE [LARGE SCALE GENOMIC DNA]</scope>
    <source>
        <strain evidence="3 4">AZCC 1608</strain>
    </source>
</reference>
<organism evidence="3 4">
    <name type="scientific">Bradyrhizobium algeriense</name>
    <dbReference type="NCBI Taxonomy" id="634784"/>
    <lineage>
        <taxon>Bacteria</taxon>
        <taxon>Pseudomonadati</taxon>
        <taxon>Pseudomonadota</taxon>
        <taxon>Alphaproteobacteria</taxon>
        <taxon>Hyphomicrobiales</taxon>
        <taxon>Nitrobacteraceae</taxon>
        <taxon>Bradyrhizobium</taxon>
    </lineage>
</organism>
<dbReference type="EMBL" id="JAZHRV010000001">
    <property type="protein sequence ID" value="MEH2558282.1"/>
    <property type="molecule type" value="Genomic_DNA"/>
</dbReference>
<sequence>MSAKSSEVYERLKDLRRQGDLTKLQSRIRRQFKAMYDDVVRQAVPDRFAELIRKSDEAESHVGTTDPSANLIRALEIKTLADRIFGDEQKAEAWLQRPNASLSGQKPADLLNDELGTAVVREMLERIDHGIFA</sequence>
<evidence type="ECO:0000313" key="4">
    <source>
        <dbReference type="Proteomes" id="UP001364224"/>
    </source>
</evidence>
<accession>A0ABU8BIA2</accession>
<dbReference type="InterPro" id="IPR024467">
    <property type="entry name" value="Xre/MbcA/ParS-like_toxin-bd"/>
</dbReference>
<dbReference type="InterPro" id="IPR041649">
    <property type="entry name" value="NepR"/>
</dbReference>
<protein>
    <submittedName>
        <fullName evidence="3">Toxin-antitoxin system antitoxin component (TIGR02293 family)</fullName>
    </submittedName>
</protein>
<gene>
    <name evidence="3" type="ORF">V1286_005811</name>
</gene>
<name>A0ABU8BIA2_9BRAD</name>
<evidence type="ECO:0000259" key="2">
    <source>
        <dbReference type="Pfam" id="PF18557"/>
    </source>
</evidence>
<feature type="domain" description="Antitoxin Xre/MbcA/ParS-like toxin-binding" evidence="1">
    <location>
        <begin position="81"/>
        <end position="130"/>
    </location>
</feature>
<evidence type="ECO:0000313" key="3">
    <source>
        <dbReference type="EMBL" id="MEH2558282.1"/>
    </source>
</evidence>
<feature type="domain" description="Anti-sigma factor NepR" evidence="2">
    <location>
        <begin position="25"/>
        <end position="59"/>
    </location>
</feature>
<proteinExistence type="predicted"/>
<comment type="caution">
    <text evidence="3">The sequence shown here is derived from an EMBL/GenBank/DDBJ whole genome shotgun (WGS) entry which is preliminary data.</text>
</comment>
<dbReference type="Proteomes" id="UP001364224">
    <property type="component" value="Unassembled WGS sequence"/>
</dbReference>
<evidence type="ECO:0000259" key="1">
    <source>
        <dbReference type="Pfam" id="PF09722"/>
    </source>
</evidence>
<keyword evidence="4" id="KW-1185">Reference proteome</keyword>
<dbReference type="Pfam" id="PF09722">
    <property type="entry name" value="Xre_MbcA_ParS_C"/>
    <property type="match status" value="1"/>
</dbReference>
<dbReference type="RefSeq" id="WP_334485234.1">
    <property type="nucleotide sequence ID" value="NZ_JAZHRV010000001.1"/>
</dbReference>
<dbReference type="Pfam" id="PF18557">
    <property type="entry name" value="NepR"/>
    <property type="match status" value="1"/>
</dbReference>